<dbReference type="InterPro" id="IPR003406">
    <property type="entry name" value="Glyco_trans_14"/>
</dbReference>
<dbReference type="EMBL" id="BMKM01000003">
    <property type="protein sequence ID" value="GGE18854.1"/>
    <property type="molecule type" value="Genomic_DNA"/>
</dbReference>
<dbReference type="PANTHER" id="PTHR46025">
    <property type="entry name" value="XYLOSYLTRANSFERASE OXT"/>
    <property type="match status" value="1"/>
</dbReference>
<comment type="subcellular location">
    <subcellularLocation>
        <location evidence="2">Endoplasmic reticulum membrane</location>
        <topology evidence="2">Single-pass type II membrane protein</topology>
    </subcellularLocation>
    <subcellularLocation>
        <location evidence="1">Golgi apparatus membrane</location>
        <topology evidence="1">Single-pass type II membrane protein</topology>
    </subcellularLocation>
</comment>
<dbReference type="AlphaFoldDB" id="A0A8H9KU42"/>
<keyword evidence="12" id="KW-1015">Disulfide bond</keyword>
<dbReference type="GO" id="GO:0016020">
    <property type="term" value="C:membrane"/>
    <property type="evidence" value="ECO:0007669"/>
    <property type="project" value="InterPro"/>
</dbReference>
<proteinExistence type="predicted"/>
<keyword evidence="3" id="KW-0328">Glycosyltransferase</keyword>
<keyword evidence="8" id="KW-0735">Signal-anchor</keyword>
<evidence type="ECO:0000256" key="1">
    <source>
        <dbReference type="ARBA" id="ARBA00004323"/>
    </source>
</evidence>
<evidence type="ECO:0000256" key="12">
    <source>
        <dbReference type="ARBA" id="ARBA00023157"/>
    </source>
</evidence>
<dbReference type="Proteomes" id="UP000614460">
    <property type="component" value="Unassembled WGS sequence"/>
</dbReference>
<evidence type="ECO:0000256" key="6">
    <source>
        <dbReference type="ARBA" id="ARBA00022723"/>
    </source>
</evidence>
<accession>A0A8H9KU42</accession>
<reference evidence="15" key="1">
    <citation type="journal article" date="2014" name="Int. J. Syst. Evol. Microbiol.">
        <title>Complete genome sequence of Corynebacterium casei LMG S-19264T (=DSM 44701T), isolated from a smear-ripened cheese.</title>
        <authorList>
            <consortium name="US DOE Joint Genome Institute (JGI-PGF)"/>
            <person name="Walter F."/>
            <person name="Albersmeier A."/>
            <person name="Kalinowski J."/>
            <person name="Ruckert C."/>
        </authorList>
    </citation>
    <scope>NUCLEOTIDE SEQUENCE</scope>
    <source>
        <strain evidence="15">CGMCC 1.15966</strain>
    </source>
</reference>
<evidence type="ECO:0000256" key="3">
    <source>
        <dbReference type="ARBA" id="ARBA00022676"/>
    </source>
</evidence>
<dbReference type="GO" id="GO:0050650">
    <property type="term" value="P:chondroitin sulfate proteoglycan biosynthetic process"/>
    <property type="evidence" value="ECO:0007669"/>
    <property type="project" value="TreeGrafter"/>
</dbReference>
<dbReference type="GO" id="GO:0015012">
    <property type="term" value="P:heparan sulfate proteoglycan biosynthetic process"/>
    <property type="evidence" value="ECO:0007669"/>
    <property type="project" value="TreeGrafter"/>
</dbReference>
<keyword evidence="10" id="KW-0333">Golgi apparatus</keyword>
<reference evidence="15" key="2">
    <citation type="submission" date="2020-09" db="EMBL/GenBank/DDBJ databases">
        <authorList>
            <person name="Sun Q."/>
            <person name="Zhou Y."/>
        </authorList>
    </citation>
    <scope>NUCLEOTIDE SEQUENCE</scope>
    <source>
        <strain evidence="15">CGMCC 1.15966</strain>
    </source>
</reference>
<sequence length="291" mass="34174">MKHAYLILAHNEFEILRRLIESLDDKRNDIYVHFDAKVEVLPDLEVQNANLYILENRVDVKWGDVTVMEAELNLFEAASKRKSYDYYHVLSGVDMPIKSQDYIHDFFNANKGKEFIGFYTGDIKDEIDRKVRRVHLFSDSFRPEPSISSQIKRVLRAGSIKIQELAGYKKNRKISFRKGTQWLSVTDGLVKLILKEKANILKIYQNSFCCDEIVVQTICWNSVFKNKLFDLTDEGRGCMREIRWENNVIRDWTDEDFDYLINSDKLFARKFNSKSINVVDKILHAVQVNKT</sequence>
<dbReference type="Pfam" id="PF02485">
    <property type="entry name" value="Branch"/>
    <property type="match status" value="1"/>
</dbReference>
<dbReference type="PANTHER" id="PTHR46025:SF3">
    <property type="entry name" value="XYLOSYLTRANSFERASE OXT"/>
    <property type="match status" value="1"/>
</dbReference>
<keyword evidence="11" id="KW-0472">Membrane</keyword>
<evidence type="ECO:0000256" key="9">
    <source>
        <dbReference type="ARBA" id="ARBA00022989"/>
    </source>
</evidence>
<evidence type="ECO:0000256" key="14">
    <source>
        <dbReference type="ARBA" id="ARBA00042865"/>
    </source>
</evidence>
<gene>
    <name evidence="15" type="ORF">GCM10011516_15660</name>
</gene>
<dbReference type="InterPro" id="IPR043538">
    <property type="entry name" value="XYLT"/>
</dbReference>
<evidence type="ECO:0000256" key="5">
    <source>
        <dbReference type="ARBA" id="ARBA00022692"/>
    </source>
</evidence>
<evidence type="ECO:0000256" key="10">
    <source>
        <dbReference type="ARBA" id="ARBA00023034"/>
    </source>
</evidence>
<evidence type="ECO:0000256" key="8">
    <source>
        <dbReference type="ARBA" id="ARBA00022968"/>
    </source>
</evidence>
<name>A0A8H9KU42_9SPHI</name>
<evidence type="ECO:0000256" key="2">
    <source>
        <dbReference type="ARBA" id="ARBA00004648"/>
    </source>
</evidence>
<evidence type="ECO:0000256" key="11">
    <source>
        <dbReference type="ARBA" id="ARBA00023136"/>
    </source>
</evidence>
<dbReference type="GO" id="GO:0030158">
    <property type="term" value="F:protein xylosyltransferase activity"/>
    <property type="evidence" value="ECO:0007669"/>
    <property type="project" value="InterPro"/>
</dbReference>
<keyword evidence="9" id="KW-1133">Transmembrane helix</keyword>
<evidence type="ECO:0000256" key="7">
    <source>
        <dbReference type="ARBA" id="ARBA00022824"/>
    </source>
</evidence>
<keyword evidence="7" id="KW-0256">Endoplasmic reticulum</keyword>
<evidence type="ECO:0000313" key="15">
    <source>
        <dbReference type="EMBL" id="GGE18854.1"/>
    </source>
</evidence>
<keyword evidence="16" id="KW-1185">Reference proteome</keyword>
<keyword evidence="6" id="KW-0479">Metal-binding</keyword>
<comment type="caution">
    <text evidence="15">The sequence shown here is derived from an EMBL/GenBank/DDBJ whole genome shotgun (WGS) entry which is preliminary data.</text>
</comment>
<organism evidence="15 16">
    <name type="scientific">Sphingobacterium cellulitidis</name>
    <dbReference type="NCBI Taxonomy" id="1768011"/>
    <lineage>
        <taxon>Bacteria</taxon>
        <taxon>Pseudomonadati</taxon>
        <taxon>Bacteroidota</taxon>
        <taxon>Sphingobacteriia</taxon>
        <taxon>Sphingobacteriales</taxon>
        <taxon>Sphingobacteriaceae</taxon>
        <taxon>Sphingobacterium</taxon>
    </lineage>
</organism>
<evidence type="ECO:0000256" key="13">
    <source>
        <dbReference type="ARBA" id="ARBA00023180"/>
    </source>
</evidence>
<keyword evidence="4 15" id="KW-0808">Transferase</keyword>
<evidence type="ECO:0000256" key="4">
    <source>
        <dbReference type="ARBA" id="ARBA00022679"/>
    </source>
</evidence>
<keyword evidence="13" id="KW-0325">Glycoprotein</keyword>
<protein>
    <recommendedName>
        <fullName evidence="14">Peptide O-xylosyltransferase</fullName>
    </recommendedName>
</protein>
<evidence type="ECO:0000313" key="16">
    <source>
        <dbReference type="Proteomes" id="UP000614460"/>
    </source>
</evidence>
<dbReference type="GO" id="GO:0046872">
    <property type="term" value="F:metal ion binding"/>
    <property type="evidence" value="ECO:0007669"/>
    <property type="project" value="UniProtKB-KW"/>
</dbReference>
<keyword evidence="5" id="KW-0812">Transmembrane</keyword>
<dbReference type="RefSeq" id="WP_094256709.1">
    <property type="nucleotide sequence ID" value="NZ_BMKM01000003.1"/>
</dbReference>